<dbReference type="CDD" id="cd04301">
    <property type="entry name" value="NAT_SF"/>
    <property type="match status" value="1"/>
</dbReference>
<feature type="domain" description="N-acetyltransferase" evidence="3">
    <location>
        <begin position="3"/>
        <end position="165"/>
    </location>
</feature>
<keyword evidence="4" id="KW-0689">Ribosomal protein</keyword>
<feature type="domain" description="N-acetyltransferase" evidence="3">
    <location>
        <begin position="162"/>
        <end position="318"/>
    </location>
</feature>
<evidence type="ECO:0000256" key="2">
    <source>
        <dbReference type="ARBA" id="ARBA00023315"/>
    </source>
</evidence>
<evidence type="ECO:0000313" key="5">
    <source>
        <dbReference type="Proteomes" id="UP000580910"/>
    </source>
</evidence>
<dbReference type="PROSITE" id="PS51186">
    <property type="entry name" value="GNAT"/>
    <property type="match status" value="2"/>
</dbReference>
<keyword evidence="2" id="KW-0012">Acyltransferase</keyword>
<protein>
    <submittedName>
        <fullName evidence="4">Ribosomal protein S18 acetylase RimI-like enzyme</fullName>
    </submittedName>
</protein>
<keyword evidence="1" id="KW-0808">Transferase</keyword>
<dbReference type="GO" id="GO:0016747">
    <property type="term" value="F:acyltransferase activity, transferring groups other than amino-acyl groups"/>
    <property type="evidence" value="ECO:0007669"/>
    <property type="project" value="InterPro"/>
</dbReference>
<dbReference type="SUPFAM" id="SSF55729">
    <property type="entry name" value="Acyl-CoA N-acyltransferases (Nat)"/>
    <property type="match status" value="2"/>
</dbReference>
<evidence type="ECO:0000256" key="1">
    <source>
        <dbReference type="ARBA" id="ARBA00022679"/>
    </source>
</evidence>
<dbReference type="Proteomes" id="UP000580910">
    <property type="component" value="Unassembled WGS sequence"/>
</dbReference>
<proteinExistence type="predicted"/>
<organism evidence="4 5">
    <name type="scientific">Nocardioides ginsengisegetis</name>
    <dbReference type="NCBI Taxonomy" id="661491"/>
    <lineage>
        <taxon>Bacteria</taxon>
        <taxon>Bacillati</taxon>
        <taxon>Actinomycetota</taxon>
        <taxon>Actinomycetes</taxon>
        <taxon>Propionibacteriales</taxon>
        <taxon>Nocardioidaceae</taxon>
        <taxon>Nocardioides</taxon>
    </lineage>
</organism>
<comment type="caution">
    <text evidence="4">The sequence shown here is derived from an EMBL/GenBank/DDBJ whole genome shotgun (WGS) entry which is preliminary data.</text>
</comment>
<gene>
    <name evidence="4" type="ORF">FB382_001416</name>
</gene>
<dbReference type="InterPro" id="IPR016181">
    <property type="entry name" value="Acyl_CoA_acyltransferase"/>
</dbReference>
<dbReference type="EMBL" id="JACGXA010000001">
    <property type="protein sequence ID" value="MBA8803125.1"/>
    <property type="molecule type" value="Genomic_DNA"/>
</dbReference>
<dbReference type="PANTHER" id="PTHR43877:SF2">
    <property type="entry name" value="AMINOALKYLPHOSPHONATE N-ACETYLTRANSFERASE-RELATED"/>
    <property type="match status" value="1"/>
</dbReference>
<evidence type="ECO:0000313" key="4">
    <source>
        <dbReference type="EMBL" id="MBA8803125.1"/>
    </source>
</evidence>
<dbReference type="AlphaFoldDB" id="A0A7W3IYR1"/>
<dbReference type="Pfam" id="PF00583">
    <property type="entry name" value="Acetyltransf_1"/>
    <property type="match status" value="1"/>
</dbReference>
<name>A0A7W3IYR1_9ACTN</name>
<reference evidence="4 5" key="1">
    <citation type="submission" date="2020-07" db="EMBL/GenBank/DDBJ databases">
        <title>Sequencing the genomes of 1000 actinobacteria strains.</title>
        <authorList>
            <person name="Klenk H.-P."/>
        </authorList>
    </citation>
    <scope>NUCLEOTIDE SEQUENCE [LARGE SCALE GENOMIC DNA]</scope>
    <source>
        <strain evidence="4 5">DSM 21349</strain>
    </source>
</reference>
<accession>A0A7W3IYR1</accession>
<dbReference type="RefSeq" id="WP_182537943.1">
    <property type="nucleotide sequence ID" value="NZ_JACGXA010000001.1"/>
</dbReference>
<evidence type="ECO:0000259" key="3">
    <source>
        <dbReference type="PROSITE" id="PS51186"/>
    </source>
</evidence>
<keyword evidence="5" id="KW-1185">Reference proteome</keyword>
<dbReference type="GO" id="GO:0005840">
    <property type="term" value="C:ribosome"/>
    <property type="evidence" value="ECO:0007669"/>
    <property type="project" value="UniProtKB-KW"/>
</dbReference>
<dbReference type="InterPro" id="IPR000182">
    <property type="entry name" value="GNAT_dom"/>
</dbReference>
<dbReference type="PANTHER" id="PTHR43877">
    <property type="entry name" value="AMINOALKYLPHOSPHONATE N-ACETYLTRANSFERASE-RELATED-RELATED"/>
    <property type="match status" value="1"/>
</dbReference>
<dbReference type="InterPro" id="IPR050832">
    <property type="entry name" value="Bact_Acetyltransf"/>
</dbReference>
<dbReference type="Gene3D" id="3.40.630.30">
    <property type="match status" value="1"/>
</dbReference>
<sequence>MAISVRELGDADAEEFGRLSAVIDADHPTPLRLSATEFREVLELPGTRFLGAFDDGTLVGWAGFLASVQPESQRFLVDGDVDPAHPFAVLGVLLGRVLDAARAWHADTEPGLPVLFVNRAASGRAEHEELVGALGFEPERYRFLMVADLDDVPTPGPVADGLTLTEFDPEDSELLRACHNEVFRDYPNGASADRDNWEGFMLAASHVRHHLSFVLTDADGAVASYAFAHEYAVPVSGRDGHREVYLPYIGTAAVHRGRGLASDLVGRVLHAAAAEGCTSASLDVDAENPAGALGVYERAGFRQHHTFVEYALREPAGE</sequence>
<keyword evidence="4" id="KW-0687">Ribonucleoprotein</keyword>